<reference evidence="1" key="2">
    <citation type="submission" date="2022-03" db="EMBL/GenBank/DDBJ databases">
        <title>Draft title - Genomic analysis of global carrot germplasm unveils the trajectory of domestication and the origin of high carotenoid orange carrot.</title>
        <authorList>
            <person name="Iorizzo M."/>
            <person name="Ellison S."/>
            <person name="Senalik D."/>
            <person name="Macko-Podgorni A."/>
            <person name="Grzebelus D."/>
            <person name="Bostan H."/>
            <person name="Rolling W."/>
            <person name="Curaba J."/>
            <person name="Simon P."/>
        </authorList>
    </citation>
    <scope>NUCLEOTIDE SEQUENCE</scope>
    <source>
        <tissue evidence="1">Leaf</tissue>
    </source>
</reference>
<dbReference type="AlphaFoldDB" id="A0A166FTD1"/>
<name>A0A166FTD1_DAUCS</name>
<evidence type="ECO:0000313" key="1">
    <source>
        <dbReference type="EMBL" id="WOG81482.1"/>
    </source>
</evidence>
<gene>
    <name evidence="1" type="ORF">DCAR_0100631</name>
</gene>
<organism evidence="1 2">
    <name type="scientific">Daucus carota subsp. sativus</name>
    <name type="common">Carrot</name>
    <dbReference type="NCBI Taxonomy" id="79200"/>
    <lineage>
        <taxon>Eukaryota</taxon>
        <taxon>Viridiplantae</taxon>
        <taxon>Streptophyta</taxon>
        <taxon>Embryophyta</taxon>
        <taxon>Tracheophyta</taxon>
        <taxon>Spermatophyta</taxon>
        <taxon>Magnoliopsida</taxon>
        <taxon>eudicotyledons</taxon>
        <taxon>Gunneridae</taxon>
        <taxon>Pentapetalae</taxon>
        <taxon>asterids</taxon>
        <taxon>campanulids</taxon>
        <taxon>Apiales</taxon>
        <taxon>Apiaceae</taxon>
        <taxon>Apioideae</taxon>
        <taxon>Scandiceae</taxon>
        <taxon>Daucinae</taxon>
        <taxon>Daucus</taxon>
        <taxon>Daucus sect. Daucus</taxon>
    </lineage>
</organism>
<accession>A0A166FTD1</accession>
<dbReference type="Proteomes" id="UP000077755">
    <property type="component" value="Chromosome 1"/>
</dbReference>
<reference evidence="1" key="1">
    <citation type="journal article" date="2016" name="Nat. Genet.">
        <title>A high-quality carrot genome assembly provides new insights into carotenoid accumulation and asterid genome evolution.</title>
        <authorList>
            <person name="Iorizzo M."/>
            <person name="Ellison S."/>
            <person name="Senalik D."/>
            <person name="Zeng P."/>
            <person name="Satapoomin P."/>
            <person name="Huang J."/>
            <person name="Bowman M."/>
            <person name="Iovene M."/>
            <person name="Sanseverino W."/>
            <person name="Cavagnaro P."/>
            <person name="Yildiz M."/>
            <person name="Macko-Podgorni A."/>
            <person name="Moranska E."/>
            <person name="Grzebelus E."/>
            <person name="Grzebelus D."/>
            <person name="Ashrafi H."/>
            <person name="Zheng Z."/>
            <person name="Cheng S."/>
            <person name="Spooner D."/>
            <person name="Van Deynze A."/>
            <person name="Simon P."/>
        </authorList>
    </citation>
    <scope>NUCLEOTIDE SEQUENCE</scope>
    <source>
        <tissue evidence="1">Leaf</tissue>
    </source>
</reference>
<protein>
    <submittedName>
        <fullName evidence="1">Uncharacterized protein</fullName>
    </submittedName>
</protein>
<keyword evidence="2" id="KW-1185">Reference proteome</keyword>
<evidence type="ECO:0000313" key="2">
    <source>
        <dbReference type="Proteomes" id="UP000077755"/>
    </source>
</evidence>
<dbReference type="EMBL" id="CP093343">
    <property type="protein sequence ID" value="WOG81482.1"/>
    <property type="molecule type" value="Genomic_DNA"/>
</dbReference>
<proteinExistence type="predicted"/>
<sequence>MACSRLLVCAFFVILSVFCLQTEAAYSRIPVLYDTGAYSADDIGYCDSKCPSLKCCVCARIPHICAVCCDENADSATVNKHD</sequence>
<dbReference type="Gramene" id="KZN08150">
    <property type="protein sequence ID" value="KZN08150"/>
    <property type="gene ID" value="DCAR_000819"/>
</dbReference>